<accession>A0A916U954</accession>
<reference evidence="1" key="1">
    <citation type="journal article" date="2014" name="Int. J. Syst. Evol. Microbiol.">
        <title>Complete genome sequence of Corynebacterium casei LMG S-19264T (=DSM 44701T), isolated from a smear-ripened cheese.</title>
        <authorList>
            <consortium name="US DOE Joint Genome Institute (JGI-PGF)"/>
            <person name="Walter F."/>
            <person name="Albersmeier A."/>
            <person name="Kalinowski J."/>
            <person name="Ruckert C."/>
        </authorList>
    </citation>
    <scope>NUCLEOTIDE SEQUENCE</scope>
    <source>
        <strain evidence="1">CGMCC 1.10998</strain>
    </source>
</reference>
<reference evidence="1" key="2">
    <citation type="submission" date="2020-09" db="EMBL/GenBank/DDBJ databases">
        <authorList>
            <person name="Sun Q."/>
            <person name="Zhou Y."/>
        </authorList>
    </citation>
    <scope>NUCLEOTIDE SEQUENCE</scope>
    <source>
        <strain evidence="1">CGMCC 1.10998</strain>
    </source>
</reference>
<evidence type="ECO:0000313" key="2">
    <source>
        <dbReference type="Proteomes" id="UP000637423"/>
    </source>
</evidence>
<comment type="caution">
    <text evidence="1">The sequence shown here is derived from an EMBL/GenBank/DDBJ whole genome shotgun (WGS) entry which is preliminary data.</text>
</comment>
<protein>
    <submittedName>
        <fullName evidence="1">Uncharacterized protein</fullName>
    </submittedName>
</protein>
<name>A0A916U954_9BURK</name>
<gene>
    <name evidence="1" type="ORF">GCM10011396_08460</name>
</gene>
<dbReference type="Proteomes" id="UP000637423">
    <property type="component" value="Unassembled WGS sequence"/>
</dbReference>
<dbReference type="EMBL" id="BMED01000001">
    <property type="protein sequence ID" value="GGC63761.1"/>
    <property type="molecule type" value="Genomic_DNA"/>
</dbReference>
<evidence type="ECO:0000313" key="1">
    <source>
        <dbReference type="EMBL" id="GGC63761.1"/>
    </source>
</evidence>
<keyword evidence="2" id="KW-1185">Reference proteome</keyword>
<sequence length="52" mass="5685">MWSPVPRQAKPDGNRQAYTAAKQLAVCSEYQEMKGGARGFACDHKNSGAGEW</sequence>
<dbReference type="AlphaFoldDB" id="A0A916U954"/>
<proteinExistence type="predicted"/>
<organism evidence="1 2">
    <name type="scientific">Undibacterium terreum</name>
    <dbReference type="NCBI Taxonomy" id="1224302"/>
    <lineage>
        <taxon>Bacteria</taxon>
        <taxon>Pseudomonadati</taxon>
        <taxon>Pseudomonadota</taxon>
        <taxon>Betaproteobacteria</taxon>
        <taxon>Burkholderiales</taxon>
        <taxon>Oxalobacteraceae</taxon>
        <taxon>Undibacterium</taxon>
    </lineage>
</organism>